<keyword evidence="2" id="KW-0677">Repeat</keyword>
<name>A0A839F004_9GAMM</name>
<dbReference type="NCBIfam" id="TIGR03142">
    <property type="entry name" value="cytochro_ccmI"/>
    <property type="match status" value="1"/>
</dbReference>
<evidence type="ECO:0000256" key="5">
    <source>
        <dbReference type="PROSITE-ProRule" id="PRU00339"/>
    </source>
</evidence>
<sequence>MAIFVLCAASMIAAALAFVLVPLLRHRRSAADGGLAARQRRALDEALAAGVIDADEHARKRSALASTAGASTAPSRTAFAALLLVALLLPASALLLYRFVGTPQALDPANRVAADGEHGPDMEQAMAALAERLKAQPDDVEGWALLARAYQATGRAQESLDAYRRAHELAKDNSALTVEYAQALAVAAPGHRIDGEARMLLDGVLKADPTNQRALWLAGISDFQGAQYDAAIARWNTLLPLLGAGEVADSVREQIALAQARRDGKEPPETAPAAMPRPEGTAASAAPAAATPDAANAPKLTVQVALDPKLEDRLDPSATLFVFARAASGPPMPLAIQRLKASQLPLTVTLDESNGMLPNLKLSMFPQVVIGARVSKSGNAMPQGGDLQVLSPPIDVHRREPVALTIDQVVP</sequence>
<feature type="compositionally biased region" description="Low complexity" evidence="6">
    <location>
        <begin position="282"/>
        <end position="294"/>
    </location>
</feature>
<evidence type="ECO:0000259" key="8">
    <source>
        <dbReference type="Pfam" id="PF23892"/>
    </source>
</evidence>
<accession>A0A839F004</accession>
<feature type="region of interest" description="Disordered" evidence="6">
    <location>
        <begin position="259"/>
        <end position="294"/>
    </location>
</feature>
<keyword evidence="4 5" id="KW-0802">TPR repeat</keyword>
<dbReference type="SUPFAM" id="SSF48452">
    <property type="entry name" value="TPR-like"/>
    <property type="match status" value="1"/>
</dbReference>
<evidence type="ECO:0000259" key="9">
    <source>
        <dbReference type="Pfam" id="PF23914"/>
    </source>
</evidence>
<evidence type="ECO:0000256" key="2">
    <source>
        <dbReference type="ARBA" id="ARBA00022737"/>
    </source>
</evidence>
<dbReference type="GO" id="GO:0017004">
    <property type="term" value="P:cytochrome complex assembly"/>
    <property type="evidence" value="ECO:0007669"/>
    <property type="project" value="UniProtKB-KW"/>
</dbReference>
<dbReference type="PROSITE" id="PS50005">
    <property type="entry name" value="TPR"/>
    <property type="match status" value="1"/>
</dbReference>
<keyword evidence="7" id="KW-1133">Transmembrane helix</keyword>
<evidence type="ECO:0000256" key="7">
    <source>
        <dbReference type="SAM" id="Phobius"/>
    </source>
</evidence>
<dbReference type="InterPro" id="IPR019734">
    <property type="entry name" value="TPR_rpt"/>
</dbReference>
<dbReference type="InterPro" id="IPR017560">
    <property type="entry name" value="Cyt_c_biogenesis_CcmI"/>
</dbReference>
<keyword evidence="11" id="KW-1185">Reference proteome</keyword>
<evidence type="ECO:0000256" key="6">
    <source>
        <dbReference type="SAM" id="MobiDB-lite"/>
    </source>
</evidence>
<dbReference type="PANTHER" id="PTHR47870">
    <property type="entry name" value="CYTOCHROME C-TYPE BIOGENESIS PROTEIN CCMH"/>
    <property type="match status" value="1"/>
</dbReference>
<feature type="transmembrane region" description="Helical" evidence="7">
    <location>
        <begin position="78"/>
        <end position="97"/>
    </location>
</feature>
<feature type="domain" description="Cytochrome c-type biogenesis protein H TPR" evidence="9">
    <location>
        <begin position="121"/>
        <end position="245"/>
    </location>
</feature>
<dbReference type="AlphaFoldDB" id="A0A839F004"/>
<evidence type="ECO:0000256" key="1">
    <source>
        <dbReference type="ARBA" id="ARBA00004196"/>
    </source>
</evidence>
<dbReference type="GO" id="GO:0030313">
    <property type="term" value="C:cell envelope"/>
    <property type="evidence" value="ECO:0007669"/>
    <property type="project" value="UniProtKB-SubCell"/>
</dbReference>
<evidence type="ECO:0000313" key="11">
    <source>
        <dbReference type="Proteomes" id="UP000550401"/>
    </source>
</evidence>
<keyword evidence="7" id="KW-0812">Transmembrane</keyword>
<comment type="subcellular location">
    <subcellularLocation>
        <location evidence="1">Cell envelope</location>
    </subcellularLocation>
</comment>
<evidence type="ECO:0000256" key="3">
    <source>
        <dbReference type="ARBA" id="ARBA00022748"/>
    </source>
</evidence>
<dbReference type="Proteomes" id="UP000550401">
    <property type="component" value="Unassembled WGS sequence"/>
</dbReference>
<feature type="domain" description="Cytochrome c-type biogenesis protein H Ig-like" evidence="8">
    <location>
        <begin position="300"/>
        <end position="407"/>
    </location>
</feature>
<dbReference type="InterPro" id="IPR056413">
    <property type="entry name" value="TPR_CcmH_CycH"/>
</dbReference>
<dbReference type="InterPro" id="IPR011990">
    <property type="entry name" value="TPR-like_helical_dom_sf"/>
</dbReference>
<dbReference type="InterPro" id="IPR051263">
    <property type="entry name" value="C-type_cytochrome_biogenesis"/>
</dbReference>
<evidence type="ECO:0000256" key="4">
    <source>
        <dbReference type="ARBA" id="ARBA00022803"/>
    </source>
</evidence>
<feature type="repeat" description="TPR" evidence="5">
    <location>
        <begin position="140"/>
        <end position="173"/>
    </location>
</feature>
<dbReference type="EMBL" id="JACGXL010000001">
    <property type="protein sequence ID" value="MBA8886798.1"/>
    <property type="molecule type" value="Genomic_DNA"/>
</dbReference>
<dbReference type="SMART" id="SM00028">
    <property type="entry name" value="TPR"/>
    <property type="match status" value="1"/>
</dbReference>
<dbReference type="RefSeq" id="WP_182529846.1">
    <property type="nucleotide sequence ID" value="NZ_JACGXL010000001.1"/>
</dbReference>
<dbReference type="Pfam" id="PF23914">
    <property type="entry name" value="TPR_CcmH_CycH"/>
    <property type="match status" value="1"/>
</dbReference>
<evidence type="ECO:0000313" key="10">
    <source>
        <dbReference type="EMBL" id="MBA8886798.1"/>
    </source>
</evidence>
<keyword evidence="3" id="KW-0201">Cytochrome c-type biogenesis</keyword>
<comment type="caution">
    <text evidence="10">The sequence shown here is derived from an EMBL/GenBank/DDBJ whole genome shotgun (WGS) entry which is preliminary data.</text>
</comment>
<dbReference type="Gene3D" id="1.25.40.10">
    <property type="entry name" value="Tetratricopeptide repeat domain"/>
    <property type="match status" value="1"/>
</dbReference>
<dbReference type="InterPro" id="IPR056412">
    <property type="entry name" value="Ig_CycH"/>
</dbReference>
<gene>
    <name evidence="10" type="ORF">FHW12_000989</name>
</gene>
<proteinExistence type="predicted"/>
<protein>
    <submittedName>
        <fullName evidence="10">Cytochrome c-type biogenesis protein CcmH</fullName>
    </submittedName>
</protein>
<reference evidence="10 11" key="1">
    <citation type="submission" date="2020-07" db="EMBL/GenBank/DDBJ databases">
        <title>Genomic Encyclopedia of Type Strains, Phase IV (KMG-V): Genome sequencing to study the core and pangenomes of soil and plant-associated prokaryotes.</title>
        <authorList>
            <person name="Whitman W."/>
        </authorList>
    </citation>
    <scope>NUCLEOTIDE SEQUENCE [LARGE SCALE GENOMIC DNA]</scope>
    <source>
        <strain evidence="10 11">RH2WT43</strain>
    </source>
</reference>
<organism evidence="10 11">
    <name type="scientific">Dokdonella fugitiva</name>
    <dbReference type="NCBI Taxonomy" id="328517"/>
    <lineage>
        <taxon>Bacteria</taxon>
        <taxon>Pseudomonadati</taxon>
        <taxon>Pseudomonadota</taxon>
        <taxon>Gammaproteobacteria</taxon>
        <taxon>Lysobacterales</taxon>
        <taxon>Rhodanobacteraceae</taxon>
        <taxon>Dokdonella</taxon>
    </lineage>
</organism>
<dbReference type="Pfam" id="PF23892">
    <property type="entry name" value="Ig_CycH"/>
    <property type="match status" value="1"/>
</dbReference>
<dbReference type="PANTHER" id="PTHR47870:SF1">
    <property type="entry name" value="CYTOCHROME C-TYPE BIOGENESIS PROTEIN CCMH"/>
    <property type="match status" value="1"/>
</dbReference>
<keyword evidence="7" id="KW-0472">Membrane</keyword>